<dbReference type="AlphaFoldDB" id="A0A7T5UH99"/>
<dbReference type="Proteomes" id="UP000595362">
    <property type="component" value="Chromosome"/>
</dbReference>
<sequence length="81" mass="9544">MLHSMEKKGYLISREGRKGSTRRKSYTVTPIGLQALRVSRKKVQELYEEVVENRGLIWSLEYNMSLKNGHIFPEWFLCVLN</sequence>
<dbReference type="InterPro" id="IPR036388">
    <property type="entry name" value="WH-like_DNA-bd_sf"/>
</dbReference>
<protein>
    <submittedName>
        <fullName evidence="2">PadR family transcriptional regulator</fullName>
    </submittedName>
</protein>
<proteinExistence type="predicted"/>
<organism evidence="2 3">
    <name type="scientific">Micavibrio aeruginosavorus</name>
    <dbReference type="NCBI Taxonomy" id="349221"/>
    <lineage>
        <taxon>Bacteria</taxon>
        <taxon>Pseudomonadati</taxon>
        <taxon>Bdellovibrionota</taxon>
        <taxon>Bdellovibrionia</taxon>
        <taxon>Bdellovibrionales</taxon>
        <taxon>Pseudobdellovibrionaceae</taxon>
        <taxon>Micavibrio</taxon>
    </lineage>
</organism>
<evidence type="ECO:0000313" key="2">
    <source>
        <dbReference type="EMBL" id="QQG35751.1"/>
    </source>
</evidence>
<dbReference type="SUPFAM" id="SSF46785">
    <property type="entry name" value="Winged helix' DNA-binding domain"/>
    <property type="match status" value="1"/>
</dbReference>
<gene>
    <name evidence="2" type="ORF">HYS17_09605</name>
</gene>
<dbReference type="Gene3D" id="1.10.10.10">
    <property type="entry name" value="Winged helix-like DNA-binding domain superfamily/Winged helix DNA-binding domain"/>
    <property type="match status" value="1"/>
</dbReference>
<dbReference type="EMBL" id="CP066681">
    <property type="protein sequence ID" value="QQG35751.1"/>
    <property type="molecule type" value="Genomic_DNA"/>
</dbReference>
<reference evidence="2 3" key="1">
    <citation type="submission" date="2020-07" db="EMBL/GenBank/DDBJ databases">
        <title>Huge and variable diversity of episymbiotic CPR bacteria and DPANN archaea in groundwater ecosystems.</title>
        <authorList>
            <person name="He C.Y."/>
            <person name="Keren R."/>
            <person name="Whittaker M."/>
            <person name="Farag I.F."/>
            <person name="Doudna J."/>
            <person name="Cate J.H.D."/>
            <person name="Banfield J.F."/>
        </authorList>
    </citation>
    <scope>NUCLEOTIDE SEQUENCE [LARGE SCALE GENOMIC DNA]</scope>
    <source>
        <strain evidence="2">NC_groundwater_70_Ag_B-0.1um_54_66</strain>
    </source>
</reference>
<feature type="compositionally biased region" description="Basic and acidic residues" evidence="1">
    <location>
        <begin position="1"/>
        <end position="18"/>
    </location>
</feature>
<dbReference type="InterPro" id="IPR036390">
    <property type="entry name" value="WH_DNA-bd_sf"/>
</dbReference>
<evidence type="ECO:0000256" key="1">
    <source>
        <dbReference type="SAM" id="MobiDB-lite"/>
    </source>
</evidence>
<feature type="region of interest" description="Disordered" evidence="1">
    <location>
        <begin position="1"/>
        <end position="23"/>
    </location>
</feature>
<accession>A0A7T5UH99</accession>
<evidence type="ECO:0000313" key="3">
    <source>
        <dbReference type="Proteomes" id="UP000595362"/>
    </source>
</evidence>
<name>A0A7T5UH99_9BACT</name>